<accession>A0A0F9JPV1</accession>
<dbReference type="Pfam" id="PF13385">
    <property type="entry name" value="Laminin_G_3"/>
    <property type="match status" value="1"/>
</dbReference>
<dbReference type="Gene3D" id="2.60.120.200">
    <property type="match status" value="1"/>
</dbReference>
<organism evidence="1">
    <name type="scientific">marine sediment metagenome</name>
    <dbReference type="NCBI Taxonomy" id="412755"/>
    <lineage>
        <taxon>unclassified sequences</taxon>
        <taxon>metagenomes</taxon>
        <taxon>ecological metagenomes</taxon>
    </lineage>
</organism>
<comment type="caution">
    <text evidence="1">The sequence shown here is derived from an EMBL/GenBank/DDBJ whole genome shotgun (WGS) entry which is preliminary data.</text>
</comment>
<reference evidence="1" key="1">
    <citation type="journal article" date="2015" name="Nature">
        <title>Complex archaea that bridge the gap between prokaryotes and eukaryotes.</title>
        <authorList>
            <person name="Spang A."/>
            <person name="Saw J.H."/>
            <person name="Jorgensen S.L."/>
            <person name="Zaremba-Niedzwiedzka K."/>
            <person name="Martijn J."/>
            <person name="Lind A.E."/>
            <person name="van Eijk R."/>
            <person name="Schleper C."/>
            <person name="Guy L."/>
            <person name="Ettema T.J."/>
        </authorList>
    </citation>
    <scope>NUCLEOTIDE SEQUENCE</scope>
</reference>
<dbReference type="SUPFAM" id="SSF49899">
    <property type="entry name" value="Concanavalin A-like lectins/glucanases"/>
    <property type="match status" value="1"/>
</dbReference>
<gene>
    <name evidence="1" type="ORF">LCGC14_1798780</name>
</gene>
<evidence type="ECO:0000313" key="1">
    <source>
        <dbReference type="EMBL" id="KKM01003.1"/>
    </source>
</evidence>
<proteinExistence type="predicted"/>
<protein>
    <recommendedName>
        <fullName evidence="2">LamG-like jellyroll fold domain-containing protein</fullName>
    </recommendedName>
</protein>
<dbReference type="AlphaFoldDB" id="A0A0F9JPV1"/>
<dbReference type="EMBL" id="LAZR01017296">
    <property type="protein sequence ID" value="KKM01003.1"/>
    <property type="molecule type" value="Genomic_DNA"/>
</dbReference>
<evidence type="ECO:0008006" key="2">
    <source>
        <dbReference type="Google" id="ProtNLM"/>
    </source>
</evidence>
<sequence>MIKPKLIAHYKMNDNLATDVILDATGNHNGAVKDVGGTATSTFHSVAGKINKAQDFDGTDDYIEIADHVDFTPALTPFSISTWVYMHNAVYFVWASKWQVGSNQEWNIFTGTTKKINFRVYDDSENAYIGRTYNTSLASYENQWAHFVATYDGGTLSSGIKIYLNGNKVDDDDSENGNFSSVKNLNAPVWIGRYSANYSNGLIDDVMFFNKELSAVEVKSIYEVTRWRYGK</sequence>
<dbReference type="InterPro" id="IPR013320">
    <property type="entry name" value="ConA-like_dom_sf"/>
</dbReference>
<name>A0A0F9JPV1_9ZZZZ</name>